<proteinExistence type="predicted"/>
<evidence type="ECO:0000313" key="1">
    <source>
        <dbReference type="EMBL" id="CAH0534399.1"/>
    </source>
</evidence>
<dbReference type="Proteomes" id="UP000838672">
    <property type="component" value="Unassembled WGS sequence"/>
</dbReference>
<organism evidence="1 2">
    <name type="scientific">Vibrio stylophorae</name>
    <dbReference type="NCBI Taxonomy" id="659351"/>
    <lineage>
        <taxon>Bacteria</taxon>
        <taxon>Pseudomonadati</taxon>
        <taxon>Pseudomonadota</taxon>
        <taxon>Gammaproteobacteria</taxon>
        <taxon>Vibrionales</taxon>
        <taxon>Vibrionaceae</taxon>
        <taxon>Vibrio</taxon>
    </lineage>
</organism>
<comment type="caution">
    <text evidence="1">The sequence shown here is derived from an EMBL/GenBank/DDBJ whole genome shotgun (WGS) entry which is preliminary data.</text>
</comment>
<reference evidence="1" key="1">
    <citation type="submission" date="2021-11" db="EMBL/GenBank/DDBJ databases">
        <authorList>
            <person name="Rodrigo-Torres L."/>
            <person name="Arahal R. D."/>
            <person name="Lucena T."/>
        </authorList>
    </citation>
    <scope>NUCLEOTIDE SEQUENCE</scope>
    <source>
        <strain evidence="1">CECT 7929</strain>
    </source>
</reference>
<name>A0ABN8DTJ5_9VIBR</name>
<evidence type="ECO:0000313" key="2">
    <source>
        <dbReference type="Proteomes" id="UP000838672"/>
    </source>
</evidence>
<gene>
    <name evidence="1" type="ORF">VST7929_02330</name>
</gene>
<dbReference type="EMBL" id="CAKLDI010000001">
    <property type="protein sequence ID" value="CAH0534399.1"/>
    <property type="molecule type" value="Genomic_DNA"/>
</dbReference>
<keyword evidence="2" id="KW-1185">Reference proteome</keyword>
<accession>A0ABN8DTJ5</accession>
<protein>
    <submittedName>
        <fullName evidence="1">Uncharacterized protein</fullName>
    </submittedName>
</protein>
<sequence>MGHNSFFPSIFNIMREDLAFMTVVEDVLQQHRALLNEIYVFSHKTGASMQDQIKRHAWQTLLVKHVLKQYGWPQIKVMPPEKEMIARLREQAMQWYTLGR</sequence>